<comment type="caution">
    <text evidence="2">The sequence shown here is derived from an EMBL/GenBank/DDBJ whole genome shotgun (WGS) entry which is preliminary data.</text>
</comment>
<evidence type="ECO:0000313" key="3">
    <source>
        <dbReference type="Proteomes" id="UP000308891"/>
    </source>
</evidence>
<dbReference type="AlphaFoldDB" id="A0A4T0V605"/>
<organism evidence="2 3">
    <name type="scientific">Crenobacter intestini</name>
    <dbReference type="NCBI Taxonomy" id="2563443"/>
    <lineage>
        <taxon>Bacteria</taxon>
        <taxon>Pseudomonadati</taxon>
        <taxon>Pseudomonadota</taxon>
        <taxon>Betaproteobacteria</taxon>
        <taxon>Neisseriales</taxon>
        <taxon>Neisseriaceae</taxon>
        <taxon>Crenobacter</taxon>
    </lineage>
</organism>
<dbReference type="Proteomes" id="UP000308891">
    <property type="component" value="Unassembled WGS sequence"/>
</dbReference>
<keyword evidence="3" id="KW-1185">Reference proteome</keyword>
<dbReference type="SUPFAM" id="SSF52096">
    <property type="entry name" value="ClpP/crotonase"/>
    <property type="match status" value="1"/>
</dbReference>
<name>A0A4T0V605_9NEIS</name>
<accession>A0A4T0V605</accession>
<evidence type="ECO:0000256" key="1">
    <source>
        <dbReference type="ARBA" id="ARBA00005254"/>
    </source>
</evidence>
<dbReference type="PANTHER" id="PTHR42964">
    <property type="entry name" value="ENOYL-COA HYDRATASE"/>
    <property type="match status" value="1"/>
</dbReference>
<dbReference type="GO" id="GO:0016853">
    <property type="term" value="F:isomerase activity"/>
    <property type="evidence" value="ECO:0007669"/>
    <property type="project" value="UniProtKB-KW"/>
</dbReference>
<dbReference type="Pfam" id="PF00378">
    <property type="entry name" value="ECH_1"/>
    <property type="match status" value="1"/>
</dbReference>
<dbReference type="InterPro" id="IPR029045">
    <property type="entry name" value="ClpP/crotonase-like_dom_sf"/>
</dbReference>
<dbReference type="Gene3D" id="3.90.226.10">
    <property type="entry name" value="2-enoyl-CoA Hydratase, Chain A, domain 1"/>
    <property type="match status" value="1"/>
</dbReference>
<dbReference type="PANTHER" id="PTHR42964:SF1">
    <property type="entry name" value="POLYKETIDE BIOSYNTHESIS ENOYL-COA HYDRATASE PKSH-RELATED"/>
    <property type="match status" value="1"/>
</dbReference>
<dbReference type="EMBL" id="STGJ01000001">
    <property type="protein sequence ID" value="TIC86867.1"/>
    <property type="molecule type" value="Genomic_DNA"/>
</dbReference>
<dbReference type="CDD" id="cd06558">
    <property type="entry name" value="crotonase-like"/>
    <property type="match status" value="1"/>
</dbReference>
<protein>
    <submittedName>
        <fullName evidence="2">Enoyl-CoA hydratase/isomerase family protein</fullName>
    </submittedName>
</protein>
<proteinExistence type="inferred from homology"/>
<reference evidence="2 3" key="1">
    <citation type="submission" date="2019-04" db="EMBL/GenBank/DDBJ databases">
        <title>Crenobacter sp. nov.</title>
        <authorList>
            <person name="Shi S."/>
        </authorList>
    </citation>
    <scope>NUCLEOTIDE SEQUENCE [LARGE SCALE GENOMIC DNA]</scope>
    <source>
        <strain evidence="2 3">GY 70310</strain>
    </source>
</reference>
<gene>
    <name evidence="2" type="ORF">E5K04_00165</name>
</gene>
<dbReference type="InterPro" id="IPR001753">
    <property type="entry name" value="Enoyl-CoA_hydra/iso"/>
</dbReference>
<evidence type="ECO:0000313" key="2">
    <source>
        <dbReference type="EMBL" id="TIC86867.1"/>
    </source>
</evidence>
<comment type="similarity">
    <text evidence="1">Belongs to the enoyl-CoA hydratase/isomerase family.</text>
</comment>
<dbReference type="Gene3D" id="1.10.12.10">
    <property type="entry name" value="Lyase 2-enoyl-coa Hydratase, Chain A, domain 2"/>
    <property type="match status" value="1"/>
</dbReference>
<keyword evidence="2" id="KW-0413">Isomerase</keyword>
<sequence>MTDMSVEVTRQDPVATVWLNRPERHNAMDEHLIAAVTAAFDTLAGDQAVRVIVLAGRGSSFCAGADLAWMRRAAGFSDSENLEDARALAAMLKAVHRCPKPVVARVHGAALAGGTGLVAACDIAIGTGAARFGLSEVRLGLIPATIGPYVVHAIGERHAHRYFLSAERIDAATAHRIGLLHEVVADDALDARVADLCAELARGAPGALAAAKDLLGVLSGVSVQDDALLDDTARRIAKARRGEEAREGLAAFFDKRPPDWIQH</sequence>
<dbReference type="OrthoDB" id="9807606at2"/>
<dbReference type="InterPro" id="IPR051683">
    <property type="entry name" value="Enoyl-CoA_Hydratase/Isomerase"/>
</dbReference>
<dbReference type="InterPro" id="IPR014748">
    <property type="entry name" value="Enoyl-CoA_hydra_C"/>
</dbReference>
<dbReference type="RefSeq" id="WP_136550878.1">
    <property type="nucleotide sequence ID" value="NZ_STGJ01000001.1"/>
</dbReference>